<keyword evidence="3" id="KW-1185">Reference proteome</keyword>
<dbReference type="EMBL" id="KZ857391">
    <property type="protein sequence ID" value="RDX52116.1"/>
    <property type="molecule type" value="Genomic_DNA"/>
</dbReference>
<feature type="compositionally biased region" description="Polar residues" evidence="1">
    <location>
        <begin position="127"/>
        <end position="145"/>
    </location>
</feature>
<name>A0A371DHY6_9APHY</name>
<accession>A0A371DHY6</accession>
<dbReference type="AlphaFoldDB" id="A0A371DHY6"/>
<evidence type="ECO:0000256" key="1">
    <source>
        <dbReference type="SAM" id="MobiDB-lite"/>
    </source>
</evidence>
<evidence type="ECO:0000313" key="3">
    <source>
        <dbReference type="Proteomes" id="UP000256964"/>
    </source>
</evidence>
<organism evidence="2 3">
    <name type="scientific">Lentinus brumalis</name>
    <dbReference type="NCBI Taxonomy" id="2498619"/>
    <lineage>
        <taxon>Eukaryota</taxon>
        <taxon>Fungi</taxon>
        <taxon>Dikarya</taxon>
        <taxon>Basidiomycota</taxon>
        <taxon>Agaricomycotina</taxon>
        <taxon>Agaricomycetes</taxon>
        <taxon>Polyporales</taxon>
        <taxon>Polyporaceae</taxon>
        <taxon>Lentinus</taxon>
    </lineage>
</organism>
<gene>
    <name evidence="2" type="ORF">OH76DRAFT_193890</name>
</gene>
<reference evidence="2 3" key="1">
    <citation type="journal article" date="2018" name="Biotechnol. Biofuels">
        <title>Integrative visual omics of the white-rot fungus Polyporus brumalis exposes the biotechnological potential of its oxidative enzymes for delignifying raw plant biomass.</title>
        <authorList>
            <person name="Miyauchi S."/>
            <person name="Rancon A."/>
            <person name="Drula E."/>
            <person name="Hage H."/>
            <person name="Chaduli D."/>
            <person name="Favel A."/>
            <person name="Grisel S."/>
            <person name="Henrissat B."/>
            <person name="Herpoel-Gimbert I."/>
            <person name="Ruiz-Duenas F.J."/>
            <person name="Chevret D."/>
            <person name="Hainaut M."/>
            <person name="Lin J."/>
            <person name="Wang M."/>
            <person name="Pangilinan J."/>
            <person name="Lipzen A."/>
            <person name="Lesage-Meessen L."/>
            <person name="Navarro D."/>
            <person name="Riley R."/>
            <person name="Grigoriev I.V."/>
            <person name="Zhou S."/>
            <person name="Raouche S."/>
            <person name="Rosso M.N."/>
        </authorList>
    </citation>
    <scope>NUCLEOTIDE SEQUENCE [LARGE SCALE GENOMIC DNA]</scope>
    <source>
        <strain evidence="2 3">BRFM 1820</strain>
    </source>
</reference>
<feature type="compositionally biased region" description="Polar residues" evidence="1">
    <location>
        <begin position="176"/>
        <end position="187"/>
    </location>
</feature>
<dbReference type="Proteomes" id="UP000256964">
    <property type="component" value="Unassembled WGS sequence"/>
</dbReference>
<feature type="region of interest" description="Disordered" evidence="1">
    <location>
        <begin position="169"/>
        <end position="201"/>
    </location>
</feature>
<sequence length="226" mass="24549">MDATYVLAKAGHVNPLPRAEAIGLAIGRQSVVRAPTAVIRPPRCASSPRRASRSFAPFQVPRTRRCLIRYHNIQSYTAAAYFPARRPHLKMESQEQLANIRNNYNHIIAQVNIALRAYVGDAPRLLQQPNTTSSRPVSPGLSPTSMMPNTNLQILLKILISPSSSPFAPAREVGLRNTSTRPSSATPYKSAAPHGSRKSSTVLHDMSAVKLCVMALSSPQPPSSVP</sequence>
<evidence type="ECO:0000313" key="2">
    <source>
        <dbReference type="EMBL" id="RDX52116.1"/>
    </source>
</evidence>
<protein>
    <submittedName>
        <fullName evidence="2">Uncharacterized protein</fullName>
    </submittedName>
</protein>
<proteinExistence type="predicted"/>
<feature type="region of interest" description="Disordered" evidence="1">
    <location>
        <begin position="126"/>
        <end position="145"/>
    </location>
</feature>